<evidence type="ECO:0008006" key="5">
    <source>
        <dbReference type="Google" id="ProtNLM"/>
    </source>
</evidence>
<comment type="caution">
    <text evidence="3">The sequence shown here is derived from an EMBL/GenBank/DDBJ whole genome shotgun (WGS) entry which is preliminary data.</text>
</comment>
<dbReference type="PROSITE" id="PS51257">
    <property type="entry name" value="PROKAR_LIPOPROTEIN"/>
    <property type="match status" value="1"/>
</dbReference>
<dbReference type="EMBL" id="WBMT01000005">
    <property type="protein sequence ID" value="KAB2349616.1"/>
    <property type="molecule type" value="Genomic_DNA"/>
</dbReference>
<gene>
    <name evidence="3" type="ORF">F8566_12705</name>
</gene>
<keyword evidence="4" id="KW-1185">Reference proteome</keyword>
<dbReference type="OrthoDB" id="9971497at2"/>
<dbReference type="Proteomes" id="UP000468735">
    <property type="component" value="Unassembled WGS sequence"/>
</dbReference>
<feature type="region of interest" description="Disordered" evidence="1">
    <location>
        <begin position="24"/>
        <end position="58"/>
    </location>
</feature>
<proteinExistence type="predicted"/>
<evidence type="ECO:0000256" key="2">
    <source>
        <dbReference type="SAM" id="SignalP"/>
    </source>
</evidence>
<reference evidence="3 4" key="1">
    <citation type="submission" date="2019-09" db="EMBL/GenBank/DDBJ databases">
        <title>Actinomadura physcomitrii sp. nov., a novel actinomycete isolated from moss [Physcomitrium sphaericum (Ludw) Fuernr].</title>
        <authorList>
            <person name="Zhuang X."/>
            <person name="Liu C."/>
        </authorList>
    </citation>
    <scope>NUCLEOTIDE SEQUENCE [LARGE SCALE GENOMIC DNA]</scope>
    <source>
        <strain evidence="3 4">HMC1</strain>
    </source>
</reference>
<keyword evidence="2" id="KW-0732">Signal</keyword>
<feature type="signal peptide" evidence="2">
    <location>
        <begin position="1"/>
        <end position="18"/>
    </location>
</feature>
<organism evidence="3 4">
    <name type="scientific">Actinomadura rudentiformis</name>
    <dbReference type="NCBI Taxonomy" id="359158"/>
    <lineage>
        <taxon>Bacteria</taxon>
        <taxon>Bacillati</taxon>
        <taxon>Actinomycetota</taxon>
        <taxon>Actinomycetes</taxon>
        <taxon>Streptosporangiales</taxon>
        <taxon>Thermomonosporaceae</taxon>
        <taxon>Actinomadura</taxon>
    </lineage>
</organism>
<protein>
    <recommendedName>
        <fullName evidence="5">DUF4333 domain-containing protein</fullName>
    </recommendedName>
</protein>
<evidence type="ECO:0000313" key="3">
    <source>
        <dbReference type="EMBL" id="KAB2349616.1"/>
    </source>
</evidence>
<feature type="compositionally biased region" description="Low complexity" evidence="1">
    <location>
        <begin position="48"/>
        <end position="58"/>
    </location>
</feature>
<sequence length="155" mass="15111">MRRSLLPVIGLALGLAVAGCGGDDKPAASATSGTPKAAGSGGVAPQSPEAEPAPKGAPALQGLAKKISQAGLGCTAPRAGQVAGGTKVSCTVKGEQTNIELYSSAAGYEAARTMIKGTGAKVCSVTDDMTWLVTPESKEVATAIQGAVGGKVVCT</sequence>
<evidence type="ECO:0000313" key="4">
    <source>
        <dbReference type="Proteomes" id="UP000468735"/>
    </source>
</evidence>
<dbReference type="AlphaFoldDB" id="A0A6H9YV28"/>
<evidence type="ECO:0000256" key="1">
    <source>
        <dbReference type="SAM" id="MobiDB-lite"/>
    </source>
</evidence>
<accession>A0A6H9YV28</accession>
<feature type="chain" id="PRO_5038712671" description="DUF4333 domain-containing protein" evidence="2">
    <location>
        <begin position="19"/>
        <end position="155"/>
    </location>
</feature>
<name>A0A6H9YV28_9ACTN</name>
<dbReference type="RefSeq" id="WP_151560385.1">
    <property type="nucleotide sequence ID" value="NZ_WBMT01000005.1"/>
</dbReference>